<keyword evidence="3" id="KW-1185">Reference proteome</keyword>
<organism evidence="2 3">
    <name type="scientific">Eleginops maclovinus</name>
    <name type="common">Patagonian blennie</name>
    <name type="synonym">Eleginus maclovinus</name>
    <dbReference type="NCBI Taxonomy" id="56733"/>
    <lineage>
        <taxon>Eukaryota</taxon>
        <taxon>Metazoa</taxon>
        <taxon>Chordata</taxon>
        <taxon>Craniata</taxon>
        <taxon>Vertebrata</taxon>
        <taxon>Euteleostomi</taxon>
        <taxon>Actinopterygii</taxon>
        <taxon>Neopterygii</taxon>
        <taxon>Teleostei</taxon>
        <taxon>Neoteleostei</taxon>
        <taxon>Acanthomorphata</taxon>
        <taxon>Eupercaria</taxon>
        <taxon>Perciformes</taxon>
        <taxon>Notothenioidei</taxon>
        <taxon>Eleginopidae</taxon>
        <taxon>Eleginops</taxon>
    </lineage>
</organism>
<evidence type="ECO:0008006" key="4">
    <source>
        <dbReference type="Google" id="ProtNLM"/>
    </source>
</evidence>
<sequence>MRVLLIKALDDVFKTVMLPLREATDLRENMQNAIVSFKELCGLSAVANLKQCILALSPRLTGTDNSPILLFNLAEQYPNLEPQGLLPEVLKKVVTTYDMVIQTSKTLLENFEGLYDRILQTQKAAMEFHENLHDLAVKEGLKGRKLHKAVESFTWNITVLKGQADLLKHAQSEVQENLRQIHYSALTCNLSKGAPAGGSSGSESKSRRSLEAIPEKATAEQELTDGES</sequence>
<accession>A0AAN8AP25</accession>
<dbReference type="AlphaFoldDB" id="A0AAN8AP25"/>
<feature type="compositionally biased region" description="Basic and acidic residues" evidence="1">
    <location>
        <begin position="204"/>
        <end position="219"/>
    </location>
</feature>
<name>A0AAN8AP25_ELEMC</name>
<evidence type="ECO:0000313" key="3">
    <source>
        <dbReference type="Proteomes" id="UP001346869"/>
    </source>
</evidence>
<protein>
    <recommendedName>
        <fullName evidence="4">Inactive phospholipase C-like protein 2</fullName>
    </recommendedName>
</protein>
<gene>
    <name evidence="2" type="ORF">PBY51_017522</name>
</gene>
<dbReference type="EMBL" id="JAUZQC010000012">
    <property type="protein sequence ID" value="KAK5862092.1"/>
    <property type="molecule type" value="Genomic_DNA"/>
</dbReference>
<reference evidence="2 3" key="1">
    <citation type="journal article" date="2023" name="Genes (Basel)">
        <title>Chromosome-Level Genome Assembly and Circadian Gene Repertoire of the Patagonia Blennie Eleginops maclovinus-The Closest Ancestral Proxy of Antarctic Cryonotothenioids.</title>
        <authorList>
            <person name="Cheng C.C."/>
            <person name="Rivera-Colon A.G."/>
            <person name="Minhas B.F."/>
            <person name="Wilson L."/>
            <person name="Rayamajhi N."/>
            <person name="Vargas-Chacoff L."/>
            <person name="Catchen J.M."/>
        </authorList>
    </citation>
    <scope>NUCLEOTIDE SEQUENCE [LARGE SCALE GENOMIC DNA]</scope>
    <source>
        <strain evidence="2">JMC-PN-2008</strain>
    </source>
</reference>
<comment type="caution">
    <text evidence="2">The sequence shown here is derived from an EMBL/GenBank/DDBJ whole genome shotgun (WGS) entry which is preliminary data.</text>
</comment>
<proteinExistence type="predicted"/>
<evidence type="ECO:0000313" key="2">
    <source>
        <dbReference type="EMBL" id="KAK5862092.1"/>
    </source>
</evidence>
<dbReference type="Proteomes" id="UP001346869">
    <property type="component" value="Unassembled WGS sequence"/>
</dbReference>
<reference evidence="2 3" key="2">
    <citation type="journal article" date="2023" name="Mol. Biol. Evol.">
        <title>Genomics of Secondarily Temperate Adaptation in the Only Non-Antarctic Icefish.</title>
        <authorList>
            <person name="Rivera-Colon A.G."/>
            <person name="Rayamajhi N."/>
            <person name="Minhas B.F."/>
            <person name="Madrigal G."/>
            <person name="Bilyk K.T."/>
            <person name="Yoon V."/>
            <person name="Hune M."/>
            <person name="Gregory S."/>
            <person name="Cheng C.H.C."/>
            <person name="Catchen J.M."/>
        </authorList>
    </citation>
    <scope>NUCLEOTIDE SEQUENCE [LARGE SCALE GENOMIC DNA]</scope>
    <source>
        <strain evidence="2">JMC-PN-2008</strain>
    </source>
</reference>
<feature type="region of interest" description="Disordered" evidence="1">
    <location>
        <begin position="192"/>
        <end position="228"/>
    </location>
</feature>
<evidence type="ECO:0000256" key="1">
    <source>
        <dbReference type="SAM" id="MobiDB-lite"/>
    </source>
</evidence>